<dbReference type="RefSeq" id="XP_008710706.1">
    <property type="nucleotide sequence ID" value="XM_008712484.1"/>
</dbReference>
<dbReference type="PANTHER" id="PTHR33146:SF26">
    <property type="entry name" value="ENDONUCLEASE 4"/>
    <property type="match status" value="1"/>
</dbReference>
<dbReference type="Pfam" id="PF02265">
    <property type="entry name" value="S1-P1_nuclease"/>
    <property type="match status" value="1"/>
</dbReference>
<dbReference type="VEuPathDB" id="FungiDB:HMPREF1541_00177"/>
<reference evidence="9 10" key="1">
    <citation type="submission" date="2013-03" db="EMBL/GenBank/DDBJ databases">
        <title>The Genome Sequence of Phialophora europaea CBS 101466.</title>
        <authorList>
            <consortium name="The Broad Institute Genomics Platform"/>
            <person name="Cuomo C."/>
            <person name="de Hoog S."/>
            <person name="Gorbushina A."/>
            <person name="Walker B."/>
            <person name="Young S.K."/>
            <person name="Zeng Q."/>
            <person name="Gargeya S."/>
            <person name="Fitzgerald M."/>
            <person name="Haas B."/>
            <person name="Abouelleil A."/>
            <person name="Allen A.W."/>
            <person name="Alvarado L."/>
            <person name="Arachchi H.M."/>
            <person name="Berlin A.M."/>
            <person name="Chapman S.B."/>
            <person name="Gainer-Dewar J."/>
            <person name="Goldberg J."/>
            <person name="Griggs A."/>
            <person name="Gujja S."/>
            <person name="Hansen M."/>
            <person name="Howarth C."/>
            <person name="Imamovic A."/>
            <person name="Ireland A."/>
            <person name="Larimer J."/>
            <person name="McCowan C."/>
            <person name="Murphy C."/>
            <person name="Pearson M."/>
            <person name="Poon T.W."/>
            <person name="Priest M."/>
            <person name="Roberts A."/>
            <person name="Saif S."/>
            <person name="Shea T."/>
            <person name="Sisk P."/>
            <person name="Sykes S."/>
            <person name="Wortman J."/>
            <person name="Nusbaum C."/>
            <person name="Birren B."/>
        </authorList>
    </citation>
    <scope>NUCLEOTIDE SEQUENCE [LARGE SCALE GENOMIC DNA]</scope>
    <source>
        <strain evidence="9 10">CBS 101466</strain>
    </source>
</reference>
<name>W2SDM7_CYPE1</name>
<keyword evidence="7" id="KW-0325">Glycoprotein</keyword>
<gene>
    <name evidence="9" type="ORF">HMPREF1541_00177</name>
</gene>
<keyword evidence="2" id="KW-0540">Nuclease</keyword>
<keyword evidence="8" id="KW-0732">Signal</keyword>
<feature type="chain" id="PRO_5005715438" description="Nuclease S1" evidence="8">
    <location>
        <begin position="23"/>
        <end position="308"/>
    </location>
</feature>
<dbReference type="GO" id="GO:0003676">
    <property type="term" value="F:nucleic acid binding"/>
    <property type="evidence" value="ECO:0007669"/>
    <property type="project" value="InterPro"/>
</dbReference>
<keyword evidence="5" id="KW-0378">Hydrolase</keyword>
<dbReference type="InterPro" id="IPR008947">
    <property type="entry name" value="PLipase_C/P1_nuclease_dom_sf"/>
</dbReference>
<keyword evidence="6" id="KW-1015">Disulfide bond</keyword>
<evidence type="ECO:0000256" key="2">
    <source>
        <dbReference type="ARBA" id="ARBA00022722"/>
    </source>
</evidence>
<dbReference type="Proteomes" id="UP000030752">
    <property type="component" value="Unassembled WGS sequence"/>
</dbReference>
<dbReference type="EMBL" id="KB822711">
    <property type="protein sequence ID" value="ETN45994.1"/>
    <property type="molecule type" value="Genomic_DNA"/>
</dbReference>
<dbReference type="InParanoid" id="W2SDM7"/>
<comment type="similarity">
    <text evidence="1">Belongs to the nuclease type I family.</text>
</comment>
<sequence>MNLPNLAPLLLCTLAICNSALAWGNLGHRTVAYLASLYLTPEATTFTNHLLNGQDISEAALFPDKIAHIPSFAYTRGWHYIDANDDPPRTCGINMTRDCPSAAPEGCVVSAIANHTARVMDTDLTRFFRGQSLRFVLHFVGDIHQPLHTEKEDRGGNGIEVVFEGKRTNLHSVWDTLIPNKYRKREEWGGGGRDSEEEAAFLWAQELHASDEDQGGLDGECADDAAACALEWAGEANTYVCRYVLKDDVEGVQGMDLAGGYYDGATDIVDRMIRKGGRRLARWINLMAEADAKVGESREDESLVVQDL</sequence>
<protein>
    <recommendedName>
        <fullName evidence="11">Nuclease S1</fullName>
    </recommendedName>
</protein>
<dbReference type="STRING" id="1220924.W2SDM7"/>
<dbReference type="OrthoDB" id="441446at2759"/>
<dbReference type="Gene3D" id="1.10.575.10">
    <property type="entry name" value="P1 Nuclease"/>
    <property type="match status" value="1"/>
</dbReference>
<dbReference type="GO" id="GO:0004519">
    <property type="term" value="F:endonuclease activity"/>
    <property type="evidence" value="ECO:0007669"/>
    <property type="project" value="UniProtKB-KW"/>
</dbReference>
<dbReference type="GO" id="GO:0046872">
    <property type="term" value="F:metal ion binding"/>
    <property type="evidence" value="ECO:0007669"/>
    <property type="project" value="UniProtKB-KW"/>
</dbReference>
<dbReference type="GeneID" id="19967516"/>
<evidence type="ECO:0000313" key="9">
    <source>
        <dbReference type="EMBL" id="ETN45994.1"/>
    </source>
</evidence>
<dbReference type="GO" id="GO:0016788">
    <property type="term" value="F:hydrolase activity, acting on ester bonds"/>
    <property type="evidence" value="ECO:0007669"/>
    <property type="project" value="InterPro"/>
</dbReference>
<evidence type="ECO:0000256" key="4">
    <source>
        <dbReference type="ARBA" id="ARBA00022759"/>
    </source>
</evidence>
<evidence type="ECO:0000313" key="10">
    <source>
        <dbReference type="Proteomes" id="UP000030752"/>
    </source>
</evidence>
<dbReference type="CDD" id="cd11010">
    <property type="entry name" value="S1-P1_nuclease"/>
    <property type="match status" value="1"/>
</dbReference>
<dbReference type="eggNOG" id="ENOG502QRXU">
    <property type="taxonomic scope" value="Eukaryota"/>
</dbReference>
<keyword evidence="3" id="KW-0479">Metal-binding</keyword>
<organism evidence="9 10">
    <name type="scientific">Cyphellophora europaea (strain CBS 101466)</name>
    <name type="common">Phialophora europaea</name>
    <dbReference type="NCBI Taxonomy" id="1220924"/>
    <lineage>
        <taxon>Eukaryota</taxon>
        <taxon>Fungi</taxon>
        <taxon>Dikarya</taxon>
        <taxon>Ascomycota</taxon>
        <taxon>Pezizomycotina</taxon>
        <taxon>Eurotiomycetes</taxon>
        <taxon>Chaetothyriomycetidae</taxon>
        <taxon>Chaetothyriales</taxon>
        <taxon>Cyphellophoraceae</taxon>
        <taxon>Cyphellophora</taxon>
    </lineage>
</organism>
<dbReference type="HOGENOM" id="CLU_044365_0_0_1"/>
<dbReference type="AlphaFoldDB" id="W2SDM7"/>
<keyword evidence="10" id="KW-1185">Reference proteome</keyword>
<accession>W2SDM7</accession>
<evidence type="ECO:0008006" key="11">
    <source>
        <dbReference type="Google" id="ProtNLM"/>
    </source>
</evidence>
<evidence type="ECO:0000256" key="8">
    <source>
        <dbReference type="SAM" id="SignalP"/>
    </source>
</evidence>
<evidence type="ECO:0000256" key="6">
    <source>
        <dbReference type="ARBA" id="ARBA00023157"/>
    </source>
</evidence>
<proteinExistence type="inferred from homology"/>
<dbReference type="GO" id="GO:0006308">
    <property type="term" value="P:DNA catabolic process"/>
    <property type="evidence" value="ECO:0007669"/>
    <property type="project" value="InterPro"/>
</dbReference>
<evidence type="ECO:0000256" key="3">
    <source>
        <dbReference type="ARBA" id="ARBA00022723"/>
    </source>
</evidence>
<evidence type="ECO:0000256" key="5">
    <source>
        <dbReference type="ARBA" id="ARBA00022801"/>
    </source>
</evidence>
<evidence type="ECO:0000256" key="7">
    <source>
        <dbReference type="ARBA" id="ARBA00023180"/>
    </source>
</evidence>
<keyword evidence="4" id="KW-0255">Endonuclease</keyword>
<dbReference type="InterPro" id="IPR003154">
    <property type="entry name" value="S1/P1nuclease"/>
</dbReference>
<dbReference type="SUPFAM" id="SSF48537">
    <property type="entry name" value="Phospholipase C/P1 nuclease"/>
    <property type="match status" value="1"/>
</dbReference>
<feature type="signal peptide" evidence="8">
    <location>
        <begin position="1"/>
        <end position="22"/>
    </location>
</feature>
<evidence type="ECO:0000256" key="1">
    <source>
        <dbReference type="ARBA" id="ARBA00009547"/>
    </source>
</evidence>
<dbReference type="PANTHER" id="PTHR33146">
    <property type="entry name" value="ENDONUCLEASE 4"/>
    <property type="match status" value="1"/>
</dbReference>